<reference evidence="1 2" key="1">
    <citation type="journal article" date="2008" name="Proc. Natl. Acad. Sci. U.S.A.">
        <title>Niche adaptation and genome expansion in the chlorophyll d-producing cyanobacterium Acaryochloris marina.</title>
        <authorList>
            <person name="Swingley W.D."/>
            <person name="Chen M."/>
            <person name="Cheung P.C."/>
            <person name="Conrad A.L."/>
            <person name="Dejesa L.C."/>
            <person name="Hao J."/>
            <person name="Honchak B.M."/>
            <person name="Karbach L.E."/>
            <person name="Kurdoglu A."/>
            <person name="Lahiri S."/>
            <person name="Mastrian S.D."/>
            <person name="Miyashita H."/>
            <person name="Page L."/>
            <person name="Ramakrishna P."/>
            <person name="Satoh S."/>
            <person name="Sattley W.M."/>
            <person name="Shimada Y."/>
            <person name="Taylor H.L."/>
            <person name="Tomo T."/>
            <person name="Tsuchiya T."/>
            <person name="Wang Z.T."/>
            <person name="Raymond J."/>
            <person name="Mimuro M."/>
            <person name="Blankenship R.E."/>
            <person name="Touchman J.W."/>
        </authorList>
    </citation>
    <scope>NUCLEOTIDE SEQUENCE [LARGE SCALE GENOMIC DNA]</scope>
    <source>
        <strain evidence="2">MBIC 11017</strain>
    </source>
</reference>
<gene>
    <name evidence="1" type="ordered locus">AM1_3747</name>
</gene>
<dbReference type="AlphaFoldDB" id="B0C5L6"/>
<dbReference type="EMBL" id="CP000828">
    <property type="protein sequence ID" value="ABW28737.1"/>
    <property type="molecule type" value="Genomic_DNA"/>
</dbReference>
<evidence type="ECO:0000313" key="1">
    <source>
        <dbReference type="EMBL" id="ABW28737.1"/>
    </source>
</evidence>
<organism evidence="1 2">
    <name type="scientific">Acaryochloris marina (strain MBIC 11017)</name>
    <dbReference type="NCBI Taxonomy" id="329726"/>
    <lineage>
        <taxon>Bacteria</taxon>
        <taxon>Bacillati</taxon>
        <taxon>Cyanobacteriota</taxon>
        <taxon>Cyanophyceae</taxon>
        <taxon>Acaryochloridales</taxon>
        <taxon>Acaryochloridaceae</taxon>
        <taxon>Acaryochloris</taxon>
    </lineage>
</organism>
<sequence length="56" mass="6320">MVRTVMKITPKGVGQKIRTRFSHAYLGFSGFTKAGDMEFYISLKTAKFCNKALESQ</sequence>
<accession>B0C5L6</accession>
<dbReference type="Proteomes" id="UP000000268">
    <property type="component" value="Chromosome"/>
</dbReference>
<dbReference type="HOGENOM" id="CLU_3003388_0_0_3"/>
<dbReference type="KEGG" id="amr:AM1_3747"/>
<keyword evidence="2" id="KW-1185">Reference proteome</keyword>
<proteinExistence type="predicted"/>
<evidence type="ECO:0000313" key="2">
    <source>
        <dbReference type="Proteomes" id="UP000000268"/>
    </source>
</evidence>
<protein>
    <submittedName>
        <fullName evidence="1">Uncharacterized protein</fullName>
    </submittedName>
</protein>
<name>B0C5L6_ACAM1</name>